<dbReference type="Proteomes" id="UP001065174">
    <property type="component" value="Chromosome"/>
</dbReference>
<comment type="subcellular location">
    <subcellularLocation>
        <location evidence="1">Cytoplasm</location>
    </subcellularLocation>
</comment>
<evidence type="ECO:0000313" key="3">
    <source>
        <dbReference type="Proteomes" id="UP001065174"/>
    </source>
</evidence>
<protein>
    <submittedName>
        <fullName evidence="2">Iron-sulfur cluster repair di-iron protein</fullName>
    </submittedName>
</protein>
<proteinExistence type="predicted"/>
<reference evidence="2" key="1">
    <citation type="submission" date="2022-09" db="EMBL/GenBank/DDBJ databases">
        <title>Comparative genomics and taxonomic characterization of three novel marine species of genus Reichenbachiella exhibiting antioxidant and polysaccharide degradation activities.</title>
        <authorList>
            <person name="Muhammad N."/>
            <person name="Lee Y.-J."/>
            <person name="Ko J."/>
            <person name="Kim S.-G."/>
        </authorList>
    </citation>
    <scope>NUCLEOTIDE SEQUENCE</scope>
    <source>
        <strain evidence="2">BKB1-1</strain>
    </source>
</reference>
<sequence length="245" mass="28830">MQHKSIESIVNENFVYAKVLDFFGVEFYQSRNKTLEQVCAEYNITVDQLKSVMENKKSNQAIDFLALKNYPIRVVIEYLKHSHQVFIKDSLPFLLKVVNNLDTMTSSELQEDLKLVMPMFVEDFIHHIYEEEDKLFAYVLELDHFVNTKNYASNPLTKYGSFSIQEFALHHHDSDDEMAGIRGITNSYNTQEITHVQLKVLFKELNSFDQRLKDHARIENDILFPRALELEKRTKLLFQSKVNQN</sequence>
<name>A0ABY6CV32_9BACT</name>
<dbReference type="InterPro" id="IPR019903">
    <property type="entry name" value="RIC_family"/>
</dbReference>
<accession>A0ABY6CV32</accession>
<gene>
    <name evidence="2" type="ORF">N6H18_04650</name>
</gene>
<dbReference type="RefSeq" id="WP_262310667.1">
    <property type="nucleotide sequence ID" value="NZ_CP106679.1"/>
</dbReference>
<dbReference type="EMBL" id="CP106679">
    <property type="protein sequence ID" value="UXP33238.1"/>
    <property type="molecule type" value="Genomic_DNA"/>
</dbReference>
<dbReference type="PANTHER" id="PTHR36438">
    <property type="entry name" value="IRON-SULFUR CLUSTER REPAIR PROTEIN YTFE"/>
    <property type="match status" value="1"/>
</dbReference>
<evidence type="ECO:0000256" key="1">
    <source>
        <dbReference type="ARBA" id="ARBA00004496"/>
    </source>
</evidence>
<evidence type="ECO:0000313" key="2">
    <source>
        <dbReference type="EMBL" id="UXP33238.1"/>
    </source>
</evidence>
<dbReference type="Gene3D" id="1.20.120.520">
    <property type="entry name" value="nmb1532 protein domain like"/>
    <property type="match status" value="1"/>
</dbReference>
<keyword evidence="3" id="KW-1185">Reference proteome</keyword>
<organism evidence="2 3">
    <name type="scientific">Reichenbachiella agarivorans</name>
    <dbReference type="NCBI Taxonomy" id="2979464"/>
    <lineage>
        <taxon>Bacteria</taxon>
        <taxon>Pseudomonadati</taxon>
        <taxon>Bacteroidota</taxon>
        <taxon>Cytophagia</taxon>
        <taxon>Cytophagales</taxon>
        <taxon>Reichenbachiellaceae</taxon>
        <taxon>Reichenbachiella</taxon>
    </lineage>
</organism>
<dbReference type="PANTHER" id="PTHR36438:SF1">
    <property type="entry name" value="IRON-SULFUR CLUSTER REPAIR PROTEIN YTFE"/>
    <property type="match status" value="1"/>
</dbReference>